<comment type="caution">
    <text evidence="2">The sequence shown here is derived from an EMBL/GenBank/DDBJ whole genome shotgun (WGS) entry which is preliminary data.</text>
</comment>
<organism evidence="2 3">
    <name type="scientific">Necator americanus</name>
    <name type="common">Human hookworm</name>
    <dbReference type="NCBI Taxonomy" id="51031"/>
    <lineage>
        <taxon>Eukaryota</taxon>
        <taxon>Metazoa</taxon>
        <taxon>Ecdysozoa</taxon>
        <taxon>Nematoda</taxon>
        <taxon>Chromadorea</taxon>
        <taxon>Rhabditida</taxon>
        <taxon>Rhabditina</taxon>
        <taxon>Rhabditomorpha</taxon>
        <taxon>Strongyloidea</taxon>
        <taxon>Ancylostomatidae</taxon>
        <taxon>Bunostominae</taxon>
        <taxon>Necator</taxon>
    </lineage>
</organism>
<dbReference type="EMBL" id="JAVFWL010000006">
    <property type="protein sequence ID" value="KAK6761877.1"/>
    <property type="molecule type" value="Genomic_DNA"/>
</dbReference>
<feature type="compositionally biased region" description="Polar residues" evidence="1">
    <location>
        <begin position="1"/>
        <end position="17"/>
    </location>
</feature>
<feature type="compositionally biased region" description="Basic and acidic residues" evidence="1">
    <location>
        <begin position="22"/>
        <end position="39"/>
    </location>
</feature>
<name>A0ABR1EGQ5_NECAM</name>
<evidence type="ECO:0000313" key="2">
    <source>
        <dbReference type="EMBL" id="KAK6761877.1"/>
    </source>
</evidence>
<dbReference type="Proteomes" id="UP001303046">
    <property type="component" value="Unassembled WGS sequence"/>
</dbReference>
<sequence>MTSQTVLSNSSQPSIGQTADKGASRGNEENMTEVHDPSHYHSAIEAAEVDDEEIDDGRYLELLFAETATEESADAIPTAGSSGQAKAEEAMPTKEDVKVEETSMKTKKKRHFSNTEDQTIKVMQKDLDDLRFGFTYLSRRKIGESSTGLPLRHQVHFL</sequence>
<gene>
    <name evidence="2" type="primary">Necator_chrX.g22989</name>
    <name evidence="2" type="ORF">RB195_022826</name>
</gene>
<reference evidence="2 3" key="1">
    <citation type="submission" date="2023-08" db="EMBL/GenBank/DDBJ databases">
        <title>A Necator americanus chromosomal reference genome.</title>
        <authorList>
            <person name="Ilik V."/>
            <person name="Petrzelkova K.J."/>
            <person name="Pardy F."/>
            <person name="Fuh T."/>
            <person name="Niatou-Singa F.S."/>
            <person name="Gouil Q."/>
            <person name="Baker L."/>
            <person name="Ritchie M.E."/>
            <person name="Jex A.R."/>
            <person name="Gazzola D."/>
            <person name="Li H."/>
            <person name="Toshio Fujiwara R."/>
            <person name="Zhan B."/>
            <person name="Aroian R.V."/>
            <person name="Pafco B."/>
            <person name="Schwarz E.M."/>
        </authorList>
    </citation>
    <scope>NUCLEOTIDE SEQUENCE [LARGE SCALE GENOMIC DNA]</scope>
    <source>
        <strain evidence="2 3">Aroian</strain>
        <tissue evidence="2">Whole animal</tissue>
    </source>
</reference>
<protein>
    <submittedName>
        <fullName evidence="2">Uncharacterized protein</fullName>
    </submittedName>
</protein>
<evidence type="ECO:0000256" key="1">
    <source>
        <dbReference type="SAM" id="MobiDB-lite"/>
    </source>
</evidence>
<proteinExistence type="predicted"/>
<feature type="compositionally biased region" description="Basic and acidic residues" evidence="1">
    <location>
        <begin position="86"/>
        <end position="104"/>
    </location>
</feature>
<evidence type="ECO:0000313" key="3">
    <source>
        <dbReference type="Proteomes" id="UP001303046"/>
    </source>
</evidence>
<accession>A0ABR1EGQ5</accession>
<keyword evidence="3" id="KW-1185">Reference proteome</keyword>
<feature type="region of interest" description="Disordered" evidence="1">
    <location>
        <begin position="70"/>
        <end position="112"/>
    </location>
</feature>
<feature type="region of interest" description="Disordered" evidence="1">
    <location>
        <begin position="1"/>
        <end position="52"/>
    </location>
</feature>